<dbReference type="GO" id="GO:0005634">
    <property type="term" value="C:nucleus"/>
    <property type="evidence" value="ECO:0007669"/>
    <property type="project" value="TreeGrafter"/>
</dbReference>
<keyword evidence="2" id="KW-0819">tRNA processing</keyword>
<dbReference type="Gene3D" id="3.30.70.580">
    <property type="entry name" value="Pseudouridine synthase I, catalytic domain, N-terminal subdomain"/>
    <property type="match status" value="1"/>
</dbReference>
<dbReference type="SUPFAM" id="SSF55120">
    <property type="entry name" value="Pseudouridine synthase"/>
    <property type="match status" value="1"/>
</dbReference>
<dbReference type="PANTHER" id="PTHR11142:SF5">
    <property type="entry name" value="TRNA PSEUDOURIDINE(38_39) SYNTHASE"/>
    <property type="match status" value="1"/>
</dbReference>
<name>A0A420IPQ5_9PEZI</name>
<dbReference type="InterPro" id="IPR020097">
    <property type="entry name" value="PsdUridine_synth_TruA_a/b_dom"/>
</dbReference>
<dbReference type="GO" id="GO:0005737">
    <property type="term" value="C:cytoplasm"/>
    <property type="evidence" value="ECO:0007669"/>
    <property type="project" value="TreeGrafter"/>
</dbReference>
<dbReference type="Gene3D" id="3.30.70.660">
    <property type="entry name" value="Pseudouridine synthase I, catalytic domain, C-terminal subdomain"/>
    <property type="match status" value="1"/>
</dbReference>
<feature type="compositionally biased region" description="Polar residues" evidence="4">
    <location>
        <begin position="210"/>
        <end position="221"/>
    </location>
</feature>
<evidence type="ECO:0000313" key="7">
    <source>
        <dbReference type="Proteomes" id="UP000285326"/>
    </source>
</evidence>
<dbReference type="EMBL" id="MCBS01022657">
    <property type="protein sequence ID" value="RKF76536.1"/>
    <property type="molecule type" value="Genomic_DNA"/>
</dbReference>
<dbReference type="InterPro" id="IPR020095">
    <property type="entry name" value="PsdUridine_synth_TruA_C"/>
</dbReference>
<evidence type="ECO:0000256" key="3">
    <source>
        <dbReference type="ARBA" id="ARBA00023235"/>
    </source>
</evidence>
<evidence type="ECO:0000313" key="6">
    <source>
        <dbReference type="EMBL" id="RKF76536.1"/>
    </source>
</evidence>
<evidence type="ECO:0000256" key="4">
    <source>
        <dbReference type="SAM" id="MobiDB-lite"/>
    </source>
</evidence>
<dbReference type="Pfam" id="PF01416">
    <property type="entry name" value="PseudoU_synth_1"/>
    <property type="match status" value="1"/>
</dbReference>
<dbReference type="AlphaFoldDB" id="A0A420IPQ5"/>
<feature type="region of interest" description="Disordered" evidence="4">
    <location>
        <begin position="60"/>
        <end position="83"/>
    </location>
</feature>
<reference evidence="6 7" key="1">
    <citation type="journal article" date="2018" name="BMC Genomics">
        <title>Comparative genome analyses reveal sequence features reflecting distinct modes of host-adaptation between dicot and monocot powdery mildew.</title>
        <authorList>
            <person name="Wu Y."/>
            <person name="Ma X."/>
            <person name="Pan Z."/>
            <person name="Kale S.D."/>
            <person name="Song Y."/>
            <person name="King H."/>
            <person name="Zhang Q."/>
            <person name="Presley C."/>
            <person name="Deng X."/>
            <person name="Wei C.I."/>
            <person name="Xiao S."/>
        </authorList>
    </citation>
    <scope>NUCLEOTIDE SEQUENCE [LARGE SCALE GENOMIC DNA]</scope>
    <source>
        <strain evidence="6">UMSG1</strain>
    </source>
</reference>
<organism evidence="6 7">
    <name type="scientific">Golovinomyces cichoracearum</name>
    <dbReference type="NCBI Taxonomy" id="62708"/>
    <lineage>
        <taxon>Eukaryota</taxon>
        <taxon>Fungi</taxon>
        <taxon>Dikarya</taxon>
        <taxon>Ascomycota</taxon>
        <taxon>Pezizomycotina</taxon>
        <taxon>Leotiomycetes</taxon>
        <taxon>Erysiphales</taxon>
        <taxon>Erysiphaceae</taxon>
        <taxon>Golovinomyces</taxon>
    </lineage>
</organism>
<comment type="similarity">
    <text evidence="1">Belongs to the tRNA pseudouridine synthase TruA family.</text>
</comment>
<dbReference type="GO" id="GO:0031119">
    <property type="term" value="P:tRNA pseudouridine synthesis"/>
    <property type="evidence" value="ECO:0007669"/>
    <property type="project" value="TreeGrafter"/>
</dbReference>
<dbReference type="PANTHER" id="PTHR11142">
    <property type="entry name" value="PSEUDOURIDYLATE SYNTHASE"/>
    <property type="match status" value="1"/>
</dbReference>
<dbReference type="InterPro" id="IPR020094">
    <property type="entry name" value="TruA/RsuA/RluB/E/F_N"/>
</dbReference>
<feature type="domain" description="Pseudouridine synthase I TruA alpha/beta" evidence="5">
    <location>
        <begin position="346"/>
        <end position="477"/>
    </location>
</feature>
<dbReference type="InterPro" id="IPR020103">
    <property type="entry name" value="PsdUridine_synth_cat_dom_sf"/>
</dbReference>
<evidence type="ECO:0000259" key="5">
    <source>
        <dbReference type="Pfam" id="PF01416"/>
    </source>
</evidence>
<proteinExistence type="inferred from homology"/>
<dbReference type="Proteomes" id="UP000285326">
    <property type="component" value="Unassembled WGS sequence"/>
</dbReference>
<feature type="compositionally biased region" description="Polar residues" evidence="4">
    <location>
        <begin position="60"/>
        <end position="73"/>
    </location>
</feature>
<feature type="region of interest" description="Disordered" evidence="4">
    <location>
        <begin position="186"/>
        <end position="222"/>
    </location>
</feature>
<protein>
    <submittedName>
        <fullName evidence="6">Putative tRNA pseudouridine synthase C25B8.05</fullName>
    </submittedName>
</protein>
<dbReference type="GO" id="GO:0003723">
    <property type="term" value="F:RNA binding"/>
    <property type="evidence" value="ECO:0007669"/>
    <property type="project" value="InterPro"/>
</dbReference>
<keyword evidence="3" id="KW-0413">Isomerase</keyword>
<accession>A0A420IPQ5</accession>
<evidence type="ECO:0000256" key="1">
    <source>
        <dbReference type="ARBA" id="ARBA00009375"/>
    </source>
</evidence>
<comment type="caution">
    <text evidence="6">The sequence shown here is derived from an EMBL/GenBank/DDBJ whole genome shotgun (WGS) entry which is preliminary data.</text>
</comment>
<evidence type="ECO:0000256" key="2">
    <source>
        <dbReference type="ARBA" id="ARBA00022694"/>
    </source>
</evidence>
<dbReference type="HAMAP" id="MF_00171">
    <property type="entry name" value="TruA"/>
    <property type="match status" value="1"/>
</dbReference>
<dbReference type="GO" id="GO:0009982">
    <property type="term" value="F:pseudouridine synthase activity"/>
    <property type="evidence" value="ECO:0007669"/>
    <property type="project" value="InterPro"/>
</dbReference>
<sequence length="627" mass="71813">MELYGQDLNQWYQQTSQMTSITALTTDSMSNQNLESSREDYSSWSRERLISRLTQLEQIQESSSRNSSKNLNPKPNLRRENFSSRAFDPTKYSTRLVAFKLAYLGKRYNGFEFHANCYTPLPTIEEELWKAFWKAKLIFPSNGQAVGDWEGCEYSKCGRTDRGVSAFGQVIGLRVRSNRPLGRKRVNLNEDLTKKRQSDDREKEEENSPEDQSQNNLSPRFNNDLPILNAVESGVGRVKPQVEKIESQIERRESDIKDDSNFDPIADEIPYAAILNRLLPPDIRILAWCPDPPPNFSARFSCRERRYRYFFTQPCFLPIPNSIDPNRSTSSIKKCGFLDIDAMKTAAKFYEGQHDFRNLCKVDASKQLENFVRRINYANIEEVPDSIPSLKFLNAPEFQSSDCAKDSGYPKVYSFTLHGSAFLWHQVRHMVAILFLVGQGLEKPSIVTELLDISKNPGRPMYQMAAETPLVLWDCLFTHEGDIERKEMLQWIYVGDTPGTADTKYGVPAGGLMDNLWQNWRERKIDEILAATLLGLVAGQGRSAKNLEARSNGKGKSQKVFDGRNSPLLQGTYTPVMMKPVMDAVDVINHRYALRKGFESVTDMKKQSLRELNNPRRDHIIKSDFPE</sequence>
<dbReference type="GO" id="GO:1990481">
    <property type="term" value="P:mRNA pseudouridine synthesis"/>
    <property type="evidence" value="ECO:0007669"/>
    <property type="project" value="TreeGrafter"/>
</dbReference>
<gene>
    <name evidence="6" type="ORF">GcM1_226039</name>
</gene>
<dbReference type="InterPro" id="IPR001406">
    <property type="entry name" value="PsdUridine_synth_TruA"/>
</dbReference>
<feature type="region of interest" description="Disordered" evidence="4">
    <location>
        <begin position="545"/>
        <end position="566"/>
    </location>
</feature>
<feature type="compositionally biased region" description="Basic and acidic residues" evidence="4">
    <location>
        <begin position="187"/>
        <end position="206"/>
    </location>
</feature>